<dbReference type="HOGENOM" id="CLU_029872_1_0_5"/>
<dbReference type="RefSeq" id="WP_039997950.1">
    <property type="nucleotide sequence ID" value="NZ_CP006644.1"/>
</dbReference>
<dbReference type="PATRIC" id="fig|1123269.5.peg.4474"/>
<evidence type="ECO:0000256" key="1">
    <source>
        <dbReference type="SAM" id="SignalP"/>
    </source>
</evidence>
<dbReference type="Proteomes" id="UP000018851">
    <property type="component" value="Chromosome"/>
</dbReference>
<dbReference type="eggNOG" id="COG2755">
    <property type="taxonomic scope" value="Bacteria"/>
</dbReference>
<feature type="signal peptide" evidence="1">
    <location>
        <begin position="1"/>
        <end position="25"/>
    </location>
</feature>
<dbReference type="GO" id="GO:0016788">
    <property type="term" value="F:hydrolase activity, acting on ester bonds"/>
    <property type="evidence" value="ECO:0007669"/>
    <property type="project" value="UniProtKB-ARBA"/>
</dbReference>
<dbReference type="AlphaFoldDB" id="W0AIR7"/>
<keyword evidence="4" id="KW-1185">Reference proteome</keyword>
<dbReference type="EMBL" id="CP006644">
    <property type="protein sequence ID" value="AHE56193.1"/>
    <property type="molecule type" value="Genomic_DNA"/>
</dbReference>
<dbReference type="InterPro" id="IPR036514">
    <property type="entry name" value="SGNH_hydro_sf"/>
</dbReference>
<proteinExistence type="predicted"/>
<accession>W0AIR7</accession>
<dbReference type="SUPFAM" id="SSF52266">
    <property type="entry name" value="SGNH hydrolase"/>
    <property type="match status" value="1"/>
</dbReference>
<organism evidence="3 4">
    <name type="scientific">Sphingomonas sanxanigenens DSM 19645 = NX02</name>
    <dbReference type="NCBI Taxonomy" id="1123269"/>
    <lineage>
        <taxon>Bacteria</taxon>
        <taxon>Pseudomonadati</taxon>
        <taxon>Pseudomonadota</taxon>
        <taxon>Alphaproteobacteria</taxon>
        <taxon>Sphingomonadales</taxon>
        <taxon>Sphingomonadaceae</taxon>
        <taxon>Sphingomonas</taxon>
    </lineage>
</organism>
<reference evidence="3 4" key="1">
    <citation type="submission" date="2013-07" db="EMBL/GenBank/DDBJ databases">
        <title>Completed genome of Sphingomonas sanxanigenens NX02.</title>
        <authorList>
            <person name="Ma T."/>
            <person name="Huang H."/>
            <person name="Wu M."/>
            <person name="Li X."/>
            <person name="Li G."/>
        </authorList>
    </citation>
    <scope>NUCLEOTIDE SEQUENCE [LARGE SCALE GENOMIC DNA]</scope>
    <source>
        <strain evidence="3 4">NX02</strain>
    </source>
</reference>
<dbReference type="PANTHER" id="PTHR43784">
    <property type="entry name" value="GDSL-LIKE LIPASE/ACYLHYDROLASE, PUTATIVE (AFU_ORTHOLOGUE AFUA_2G00820)-RELATED"/>
    <property type="match status" value="1"/>
</dbReference>
<dbReference type="InterPro" id="IPR053140">
    <property type="entry name" value="GDSL_Rv0518-like"/>
</dbReference>
<keyword evidence="1" id="KW-0732">Signal</keyword>
<name>W0AIR7_9SPHN</name>
<feature type="chain" id="PRO_5004785632" description="SGNH hydrolase-type esterase domain-containing protein" evidence="1">
    <location>
        <begin position="26"/>
        <end position="399"/>
    </location>
</feature>
<dbReference type="Gene3D" id="3.40.50.1110">
    <property type="entry name" value="SGNH hydrolase"/>
    <property type="match status" value="1"/>
</dbReference>
<evidence type="ECO:0000313" key="3">
    <source>
        <dbReference type="EMBL" id="AHE56193.1"/>
    </source>
</evidence>
<evidence type="ECO:0000259" key="2">
    <source>
        <dbReference type="Pfam" id="PF13472"/>
    </source>
</evidence>
<protein>
    <recommendedName>
        <fullName evidence="2">SGNH hydrolase-type esterase domain-containing protein</fullName>
    </recommendedName>
</protein>
<gene>
    <name evidence="3" type="ORF">NX02_22875</name>
</gene>
<dbReference type="OrthoDB" id="1828825at2"/>
<evidence type="ECO:0000313" key="4">
    <source>
        <dbReference type="Proteomes" id="UP000018851"/>
    </source>
</evidence>
<dbReference type="InterPro" id="IPR013830">
    <property type="entry name" value="SGNH_hydro"/>
</dbReference>
<sequence length="399" mass="41985">MKRRTVNRLVLLPVLLAILPGAAHAERWVRSWAAAPQEALPASANSPMPDLKDRTVRQVVRLSTGGDTLRIRLSNELSAAPLQLGRVTIAISEADGRIVSGSVQTVDFGGAVAIPAHAPLVSAPIAFRAKPLQRVTISIHLPEGADAPTMHPYSAATAWIAAGDQTGAAMLTGAATYNRRLLIAAVDVDAPRTARTVVTLGDSITDGVRATDNADTRYPDILAERLQKAGLRNVAVANLGLSGNRILTDGAGPNALARFDRDVLAVPGVSHVLVLEGVNDIGSAARATQALPTPAALIAAYRQMIARAHAEGVKVILCTILPYKGAGYWTPEGEAVRKAVNAWILTNREADGAVDLARAIADPADPDRMAKAYDVGDALHPNDAGFKVMAEAVDLKMLR</sequence>
<dbReference type="STRING" id="1123269.NX02_22875"/>
<feature type="domain" description="SGNH hydrolase-type esterase" evidence="2">
    <location>
        <begin position="200"/>
        <end position="387"/>
    </location>
</feature>
<dbReference type="CDD" id="cd01830">
    <property type="entry name" value="XynE_like"/>
    <property type="match status" value="1"/>
</dbReference>
<dbReference type="PANTHER" id="PTHR43784:SF2">
    <property type="entry name" value="GDSL-LIKE LIPASE_ACYLHYDROLASE, PUTATIVE (AFU_ORTHOLOGUE AFUA_2G00820)-RELATED"/>
    <property type="match status" value="1"/>
</dbReference>
<dbReference type="Pfam" id="PF13472">
    <property type="entry name" value="Lipase_GDSL_2"/>
    <property type="match status" value="1"/>
</dbReference>
<dbReference type="KEGG" id="ssan:NX02_22875"/>